<dbReference type="PANTHER" id="PTHR12526">
    <property type="entry name" value="GLYCOSYLTRANSFERASE"/>
    <property type="match status" value="1"/>
</dbReference>
<evidence type="ECO:0000313" key="3">
    <source>
        <dbReference type="EMBL" id="MBB2163833.1"/>
    </source>
</evidence>
<dbReference type="RefSeq" id="WP_182973173.1">
    <property type="nucleotide sequence ID" value="NZ_JABEQN010000005.1"/>
</dbReference>
<accession>A0A7W4IJ36</accession>
<comment type="caution">
    <text evidence="3">The sequence shown here is derived from an EMBL/GenBank/DDBJ whole genome shotgun (WGS) entry which is preliminary data.</text>
</comment>
<dbReference type="PANTHER" id="PTHR12526:SF510">
    <property type="entry name" value="D-INOSITOL 3-PHOSPHATE GLYCOSYLTRANSFERASE"/>
    <property type="match status" value="1"/>
</dbReference>
<dbReference type="GO" id="GO:0016757">
    <property type="term" value="F:glycosyltransferase activity"/>
    <property type="evidence" value="ECO:0007669"/>
    <property type="project" value="UniProtKB-KW"/>
</dbReference>
<dbReference type="CDD" id="cd03801">
    <property type="entry name" value="GT4_PimA-like"/>
    <property type="match status" value="1"/>
</dbReference>
<evidence type="ECO:0000256" key="1">
    <source>
        <dbReference type="ARBA" id="ARBA00022676"/>
    </source>
</evidence>
<protein>
    <submittedName>
        <fullName evidence="3">Glycosyltransferase</fullName>
    </submittedName>
</protein>
<evidence type="ECO:0000313" key="6">
    <source>
        <dbReference type="Proteomes" id="UP000561077"/>
    </source>
</evidence>
<reference evidence="5 6" key="1">
    <citation type="submission" date="2020-04" db="EMBL/GenBank/DDBJ databases">
        <title>Description of novel Gluconacetobacter.</title>
        <authorList>
            <person name="Sombolestani A."/>
        </authorList>
    </citation>
    <scope>NUCLEOTIDE SEQUENCE [LARGE SCALE GENOMIC DNA]</scope>
    <source>
        <strain evidence="4 5">LMG 1728</strain>
        <strain evidence="3 6">LMG 1731</strain>
    </source>
</reference>
<evidence type="ECO:0000313" key="4">
    <source>
        <dbReference type="EMBL" id="MBB2193159.1"/>
    </source>
</evidence>
<dbReference type="AlphaFoldDB" id="A0A7W4IJ36"/>
<evidence type="ECO:0000313" key="5">
    <source>
        <dbReference type="Proteomes" id="UP000540490"/>
    </source>
</evidence>
<name>A0A7W4IJ36_9PROT</name>
<dbReference type="EMBL" id="JABEQO010000004">
    <property type="protein sequence ID" value="MBB2163833.1"/>
    <property type="molecule type" value="Genomic_DNA"/>
</dbReference>
<dbReference type="Proteomes" id="UP000561077">
    <property type="component" value="Unassembled WGS sequence"/>
</dbReference>
<proteinExistence type="predicted"/>
<dbReference type="Gene3D" id="3.40.50.2000">
    <property type="entry name" value="Glycogen Phosphorylase B"/>
    <property type="match status" value="1"/>
</dbReference>
<organism evidence="3 6">
    <name type="scientific">Gluconacetobacter dulcium</name>
    <dbReference type="NCBI Taxonomy" id="2729096"/>
    <lineage>
        <taxon>Bacteria</taxon>
        <taxon>Pseudomonadati</taxon>
        <taxon>Pseudomonadota</taxon>
        <taxon>Alphaproteobacteria</taxon>
        <taxon>Acetobacterales</taxon>
        <taxon>Acetobacteraceae</taxon>
        <taxon>Gluconacetobacter</taxon>
    </lineage>
</organism>
<dbReference type="SUPFAM" id="SSF53756">
    <property type="entry name" value="UDP-Glycosyltransferase/glycogen phosphorylase"/>
    <property type="match status" value="1"/>
</dbReference>
<keyword evidence="2 3" id="KW-0808">Transferase</keyword>
<evidence type="ECO:0000256" key="2">
    <source>
        <dbReference type="ARBA" id="ARBA00022679"/>
    </source>
</evidence>
<sequence length="516" mass="56403">MLKREIARLTRERNSQADRANALQSKLAILRYDDAPVVPPLVPQAMVDSDELAALRASLAAKDALIRGLFQSTSWKLTAPVRALAAWLGRGKPPIMEAAIQATTLSPRAFAGQSPIPDAAGLVRSAERLAAKTHQAPTTAGRGVVLVVADFLPLYDQQSGGLRLKTLMALICALEWDVVFCSFTPAEQSPGPLATEAGRLRYENALREIGVSRFLYGNEDARAYLAQSGRDVRYAFISFPSIAMAFIPLVRLHCPWARILYDMVDFHYLRMSREAELIGDPTLRAAAEATLAQELSCIATADLTFAVTEDEKAALLRHAPDAVIDVLPNVFDMPADEPPGPAGRRDLLFVGGFWHKPNGDAVRWFVKEIWPELHREMPDLVFRVVGANADADILAFDAMPNIEILGFVPDLTELQRTSRVFVAPLRYGAGMKGKVGQSLAHGLPVVATPVGAEGMALEHGVNIMVAETPQDFARQVIQLVRDDALWLALQKQGRALIADTLSTDVVRRKLGDILRD</sequence>
<dbReference type="EMBL" id="JABEQN010000005">
    <property type="protein sequence ID" value="MBB2193159.1"/>
    <property type="molecule type" value="Genomic_DNA"/>
</dbReference>
<keyword evidence="5" id="KW-1185">Reference proteome</keyword>
<keyword evidence="1" id="KW-0328">Glycosyltransferase</keyword>
<dbReference type="Pfam" id="PF13692">
    <property type="entry name" value="Glyco_trans_1_4"/>
    <property type="match status" value="1"/>
</dbReference>
<dbReference type="Proteomes" id="UP000540490">
    <property type="component" value="Unassembled WGS sequence"/>
</dbReference>
<gene>
    <name evidence="4" type="ORF">HLH25_05805</name>
    <name evidence="3" type="ORF">HLH26_04650</name>
</gene>